<dbReference type="Pfam" id="PF06874">
    <property type="entry name" value="FBPase_2"/>
    <property type="match status" value="1"/>
</dbReference>
<gene>
    <name evidence="4" type="ORF">DYE49_02120</name>
</gene>
<accession>A0A7M1XMG2</accession>
<dbReference type="KEGG" id="trc:DYE49_02120"/>
<keyword evidence="3" id="KW-0119">Carbohydrate metabolism</keyword>
<name>A0A7M1XMG2_9SPIR</name>
<dbReference type="InterPro" id="IPR029052">
    <property type="entry name" value="Metallo-depent_PP-like"/>
</dbReference>
<dbReference type="Gene3D" id="3.60.21.10">
    <property type="match status" value="1"/>
</dbReference>
<dbReference type="GO" id="GO:0042132">
    <property type="term" value="F:fructose 1,6-bisphosphate 1-phosphatase activity"/>
    <property type="evidence" value="ECO:0007669"/>
    <property type="project" value="InterPro"/>
</dbReference>
<protein>
    <submittedName>
        <fullName evidence="4">Fructose-1,6-bisphosphatase</fullName>
    </submittedName>
</protein>
<evidence type="ECO:0000256" key="3">
    <source>
        <dbReference type="ARBA" id="ARBA00023277"/>
    </source>
</evidence>
<dbReference type="GO" id="GO:0006094">
    <property type="term" value="P:gluconeogenesis"/>
    <property type="evidence" value="ECO:0007669"/>
    <property type="project" value="InterPro"/>
</dbReference>
<sequence length="644" mass="74276">MRDLALLKLLSKSFPNIKSASTEIINLSAICELPKGTEFFLSDIHGEYESFSYLMRSGSGVIFMKMKKALGNSLTKEEYDELARLIYYPEEVLATRHYQKKDCRRWRKEMMEKMIVVARFISSKYTRSKIRKRMPNSYAYVLDELINTNSEDLNTKRYHDAVVSSILDLDYSDPYIIALAKLIQNLCVDHLHIIGDIFDRGPRADMIMDELMTFPEVDIQWGNHDTPWIGAACGNLACIAHVIYIATLYNSFDVLESGYGINLRPLSMYAEELYKNDPCERFKPHLLDTNVSDSLSPSLAAKMCKVIAIIMFKLEGQLILRHPEYGINNRLLLDGIDLDKGTISLDGRTFELQDKNLPTLKHGSLRQLTKEEESLMRSLQYSFTHSEKLQRHVKFLLKKGSMYKVYNGNLLYHACIPMNEDGSFMNVKTIEGTFSGKAYLDYCEKKVRYACSLPLDHKDKEFETDFLWYLWCGPKSPLFGKDQITTFERIFINDPSLYHEDYNPYYEYSKKPEYVEKILMEFGADEKHGHIINGHVPVLVNKGESPIKADGKLFKIDGGLAKSYHSKTGIAGYTLIYNSHYYLLAQHRNFKKDEGNLSKVKIVERCQDRVLVKDTDKGRDLQEQIGVLKDLIDAYKTGELHERN</sequence>
<evidence type="ECO:0000256" key="1">
    <source>
        <dbReference type="ARBA" id="ARBA00022801"/>
    </source>
</evidence>
<dbReference type="SUPFAM" id="SSF56300">
    <property type="entry name" value="Metallo-dependent phosphatases"/>
    <property type="match status" value="1"/>
</dbReference>
<evidence type="ECO:0000313" key="5">
    <source>
        <dbReference type="Proteomes" id="UP000593591"/>
    </source>
</evidence>
<organism evidence="4 5">
    <name type="scientific">Treponema rectale</name>
    <dbReference type="NCBI Taxonomy" id="744512"/>
    <lineage>
        <taxon>Bacteria</taxon>
        <taxon>Pseudomonadati</taxon>
        <taxon>Spirochaetota</taxon>
        <taxon>Spirochaetia</taxon>
        <taxon>Spirochaetales</taxon>
        <taxon>Treponemataceae</taxon>
        <taxon>Treponema</taxon>
    </lineage>
</organism>
<dbReference type="Proteomes" id="UP000593591">
    <property type="component" value="Chromosome"/>
</dbReference>
<evidence type="ECO:0000256" key="2">
    <source>
        <dbReference type="ARBA" id="ARBA00023211"/>
    </source>
</evidence>
<keyword evidence="2" id="KW-0464">Manganese</keyword>
<proteinExistence type="inferred from homology"/>
<dbReference type="InterPro" id="IPR009164">
    <property type="entry name" value="FBPtase_class3"/>
</dbReference>
<evidence type="ECO:0000313" key="4">
    <source>
        <dbReference type="EMBL" id="QOS39312.1"/>
    </source>
</evidence>
<reference evidence="4 5" key="1">
    <citation type="submission" date="2018-08" db="EMBL/GenBank/DDBJ databases">
        <title>The first complete genome of Treponema rectale (CHPAT), a commensal spirochete of the bovine rectum.</title>
        <authorList>
            <person name="Staton G.J."/>
            <person name="Clegg S.R."/>
            <person name="Carter S.D."/>
            <person name="Radford A.D."/>
            <person name="Darby A."/>
            <person name="Hall N."/>
            <person name="Birtles R.J."/>
            <person name="Evans N.J."/>
        </authorList>
    </citation>
    <scope>NUCLEOTIDE SEQUENCE [LARGE SCALE GENOMIC DNA]</scope>
    <source>
        <strain evidence="4 5">CHPA</strain>
    </source>
</reference>
<dbReference type="EMBL" id="CP031517">
    <property type="protein sequence ID" value="QOS39312.1"/>
    <property type="molecule type" value="Genomic_DNA"/>
</dbReference>
<dbReference type="HAMAP" id="MF_01854">
    <property type="entry name" value="FBPase_class3"/>
    <property type="match status" value="1"/>
</dbReference>
<keyword evidence="1" id="KW-0378">Hydrolase</keyword>
<dbReference type="AlphaFoldDB" id="A0A7M1XMG2"/>